<keyword evidence="8 22" id="KW-0812">Transmembrane</keyword>
<dbReference type="STRING" id="80966.ENSAPOP00000033551"/>
<reference evidence="27" key="1">
    <citation type="submission" date="2025-08" db="UniProtKB">
        <authorList>
            <consortium name="Ensembl"/>
        </authorList>
    </citation>
    <scope>IDENTIFICATION</scope>
</reference>
<dbReference type="GO" id="GO:0005912">
    <property type="term" value="C:adherens junction"/>
    <property type="evidence" value="ECO:0007669"/>
    <property type="project" value="UniProtKB-SubCell"/>
</dbReference>
<reference evidence="27" key="2">
    <citation type="submission" date="2025-09" db="UniProtKB">
        <authorList>
            <consortium name="Ensembl"/>
        </authorList>
    </citation>
    <scope>IDENTIFICATION</scope>
</reference>
<evidence type="ECO:0000313" key="28">
    <source>
        <dbReference type="Proteomes" id="UP000257200"/>
    </source>
</evidence>
<dbReference type="InterPro" id="IPR002126">
    <property type="entry name" value="Cadherin-like_dom"/>
</dbReference>
<dbReference type="GO" id="GO:0001764">
    <property type="term" value="P:neuron migration"/>
    <property type="evidence" value="ECO:0007669"/>
    <property type="project" value="UniProtKB-ARBA"/>
</dbReference>
<keyword evidence="15" id="KW-0965">Cell junction</keyword>
<keyword evidence="10" id="KW-0732">Signal</keyword>
<dbReference type="Pfam" id="PF01049">
    <property type="entry name" value="CADH_Y-type_LIR"/>
    <property type="match status" value="1"/>
</dbReference>
<dbReference type="GO" id="GO:0008013">
    <property type="term" value="F:beta-catenin binding"/>
    <property type="evidence" value="ECO:0007669"/>
    <property type="project" value="TreeGrafter"/>
</dbReference>
<evidence type="ECO:0000256" key="23">
    <source>
        <dbReference type="RuleBase" id="RU004357"/>
    </source>
</evidence>
<keyword evidence="16 25" id="KW-1133">Transmembrane helix</keyword>
<evidence type="ECO:0000256" key="9">
    <source>
        <dbReference type="ARBA" id="ARBA00022723"/>
    </source>
</evidence>
<dbReference type="InParanoid" id="A0A3Q1GS07"/>
<keyword evidence="14 22" id="KW-0130">Cell adhesion</keyword>
<evidence type="ECO:0000256" key="15">
    <source>
        <dbReference type="ARBA" id="ARBA00022949"/>
    </source>
</evidence>
<evidence type="ECO:0000256" key="21">
    <source>
        <dbReference type="PROSITE-ProRule" id="PRU00043"/>
    </source>
</evidence>
<evidence type="ECO:0000256" key="7">
    <source>
        <dbReference type="ARBA" id="ARBA00022490"/>
    </source>
</evidence>
<evidence type="ECO:0000256" key="3">
    <source>
        <dbReference type="ARBA" id="ARBA00004496"/>
    </source>
</evidence>
<dbReference type="GO" id="GO:0045296">
    <property type="term" value="F:cadherin binding"/>
    <property type="evidence" value="ECO:0007669"/>
    <property type="project" value="TreeGrafter"/>
</dbReference>
<evidence type="ECO:0000256" key="10">
    <source>
        <dbReference type="ARBA" id="ARBA00022729"/>
    </source>
</evidence>
<dbReference type="FunFam" id="2.60.40.60:FF:000022">
    <property type="entry name" value="Cadherin 2"/>
    <property type="match status" value="1"/>
</dbReference>
<feature type="region of interest" description="Disordered" evidence="24">
    <location>
        <begin position="754"/>
        <end position="774"/>
    </location>
</feature>
<evidence type="ECO:0000256" key="1">
    <source>
        <dbReference type="ARBA" id="ARBA00004177"/>
    </source>
</evidence>
<keyword evidence="18 25" id="KW-0472">Membrane</keyword>
<evidence type="ECO:0000256" key="14">
    <source>
        <dbReference type="ARBA" id="ARBA00022889"/>
    </source>
</evidence>
<dbReference type="PRINTS" id="PR00205">
    <property type="entry name" value="CADHERIN"/>
</dbReference>
<dbReference type="GO" id="GO:0005768">
    <property type="term" value="C:endosome"/>
    <property type="evidence" value="ECO:0007669"/>
    <property type="project" value="UniProtKB-SubCell"/>
</dbReference>
<dbReference type="FunFam" id="4.10.900.10:FF:000001">
    <property type="entry name" value="Cadherin 2"/>
    <property type="match status" value="1"/>
</dbReference>
<evidence type="ECO:0000256" key="6">
    <source>
        <dbReference type="ARBA" id="ARBA00022475"/>
    </source>
</evidence>
<evidence type="ECO:0000256" key="24">
    <source>
        <dbReference type="SAM" id="MobiDB-lite"/>
    </source>
</evidence>
<dbReference type="GO" id="GO:0016342">
    <property type="term" value="C:catenin complex"/>
    <property type="evidence" value="ECO:0007669"/>
    <property type="project" value="TreeGrafter"/>
</dbReference>
<dbReference type="Proteomes" id="UP000257200">
    <property type="component" value="Unplaced"/>
</dbReference>
<dbReference type="CDD" id="cd11304">
    <property type="entry name" value="Cadherin_repeat"/>
    <property type="match status" value="3"/>
</dbReference>
<dbReference type="Pfam" id="PF00028">
    <property type="entry name" value="Cadherin"/>
    <property type="match status" value="4"/>
</dbReference>
<keyword evidence="12" id="KW-0967">Endosome</keyword>
<dbReference type="GO" id="GO:0060027">
    <property type="term" value="P:convergent extension involved in gastrulation"/>
    <property type="evidence" value="ECO:0007669"/>
    <property type="project" value="UniProtKB-ARBA"/>
</dbReference>
<feature type="compositionally biased region" description="Low complexity" evidence="24">
    <location>
        <begin position="754"/>
        <end position="763"/>
    </location>
</feature>
<feature type="domain" description="Cadherin" evidence="26">
    <location>
        <begin position="285"/>
        <end position="396"/>
    </location>
</feature>
<keyword evidence="7" id="KW-0963">Cytoplasm</keyword>
<dbReference type="PANTHER" id="PTHR24027">
    <property type="entry name" value="CADHERIN-23"/>
    <property type="match status" value="1"/>
</dbReference>
<evidence type="ECO:0000256" key="8">
    <source>
        <dbReference type="ARBA" id="ARBA00022692"/>
    </source>
</evidence>
<dbReference type="Ensembl" id="ENSAPOT00000028528.1">
    <property type="protein sequence ID" value="ENSAPOP00000033551.1"/>
    <property type="gene ID" value="ENSAPOG00000022225.1"/>
</dbReference>
<evidence type="ECO:0000256" key="18">
    <source>
        <dbReference type="ARBA" id="ARBA00023136"/>
    </source>
</evidence>
<dbReference type="GO" id="GO:0007156">
    <property type="term" value="P:homophilic cell adhesion via plasma membrane adhesion molecules"/>
    <property type="evidence" value="ECO:0007669"/>
    <property type="project" value="InterPro"/>
</dbReference>
<dbReference type="GO" id="GO:0005509">
    <property type="term" value="F:calcium ion binding"/>
    <property type="evidence" value="ECO:0007669"/>
    <property type="project" value="UniProtKB-UniRule"/>
</dbReference>
<name>A0A3Q1GS07_9TELE</name>
<dbReference type="GO" id="GO:0007043">
    <property type="term" value="P:cell-cell junction assembly"/>
    <property type="evidence" value="ECO:0007669"/>
    <property type="project" value="TreeGrafter"/>
</dbReference>
<evidence type="ECO:0000256" key="19">
    <source>
        <dbReference type="ARBA" id="ARBA00023180"/>
    </source>
</evidence>
<dbReference type="InterPro" id="IPR039808">
    <property type="entry name" value="Cadherin"/>
</dbReference>
<evidence type="ECO:0000256" key="20">
    <source>
        <dbReference type="ARBA" id="ARBA00023893"/>
    </source>
</evidence>
<evidence type="ECO:0000256" key="11">
    <source>
        <dbReference type="ARBA" id="ARBA00022737"/>
    </source>
</evidence>
<keyword evidence="11" id="KW-0677">Repeat</keyword>
<keyword evidence="6" id="KW-1003">Cell membrane</keyword>
<dbReference type="GO" id="GO:0042074">
    <property type="term" value="P:cell migration involved in gastrulation"/>
    <property type="evidence" value="ECO:0007669"/>
    <property type="project" value="UniProtKB-ARBA"/>
</dbReference>
<dbReference type="GO" id="GO:0000902">
    <property type="term" value="P:cell morphogenesis"/>
    <property type="evidence" value="ECO:0007669"/>
    <property type="project" value="TreeGrafter"/>
</dbReference>
<dbReference type="InterPro" id="IPR000233">
    <property type="entry name" value="Cadherin_Y-type_LIR"/>
</dbReference>
<dbReference type="PANTHER" id="PTHR24027:SF319">
    <property type="entry name" value="CADHERIN-1"/>
    <property type="match status" value="1"/>
</dbReference>
<dbReference type="InterPro" id="IPR027397">
    <property type="entry name" value="Catenin-bd_sf"/>
</dbReference>
<evidence type="ECO:0000256" key="17">
    <source>
        <dbReference type="ARBA" id="ARBA00023034"/>
    </source>
</evidence>
<dbReference type="GO" id="GO:0016339">
    <property type="term" value="P:calcium-dependent cell-cell adhesion via plasma membrane cell adhesion molecules"/>
    <property type="evidence" value="ECO:0007669"/>
    <property type="project" value="TreeGrafter"/>
</dbReference>
<sequence>NEWYLKSVSCRYILFRISEILMNLSNKPVMFLKSESAKRHLHQHTYSSDSPIIQFPHVSGSLRRMKREWVIPAINFPENDRGPYPKFMVKVTTVVNDEKVVITYKISGPGADQSPEGVFTVDRRSGAMYVTQPLDREKKARYTLWAQALNEGLKAEEPMELIINIIDQNDNAPEFTVNPLIGRVSESADVGDSIIKATAVDKDDPYTNNALIRYRIISQMPHIPKDGMFAINPVSGMISLQSGGLDRESHPEYSLIIQAADMQGEGLTGTCTVTIVVADSNDNAPKFTISTSVPENEVGIEVVRLKVTDDDELGSLNTNTKYSIITGNKGGEFSITTGPNKMDGIITTAKGLDFESIPVFTLLVVVTNEAPFTGPVSTSTATVTVRVVDENEPPVFSPTEVHVSISEDVKIDSSVVDLRAKDPDTARKQTVRYKLYNDAARWLSVDVNTGSVKVQSSMDRESYYVTDSKYTVLILAYDDDNNPATGTGTLVVTLLDVNDHLPVIKQRKASLCNSNPSPALLDIEDLDGPSYSGPFTVELQGEHRINWTVNTNSTSNVATLAPKRDLSPGDYYVLMRIYDVGMRSQDSTLYVEVCQCEGAVSSCFVPPPAPRLLNPSVTTSALGAVFGVLFELFLLLLLLLLLLRRRRKMKKDAPLLEDLPRDNICYYDEEGGGEEDQDYDLSQLHRGLDNRPEVFCTDVFPTVQSRPGYRLQIQDNEEIGKFIEDNLHAADSDPTAPPYDSLLVFDYEGAGSEADSLSSINSSDSDEKQDFQSLGQWGPRFSRLADLYTGGIEEDDDSETLPGKTEWV</sequence>
<evidence type="ECO:0000256" key="22">
    <source>
        <dbReference type="RuleBase" id="RU003318"/>
    </source>
</evidence>
<evidence type="ECO:0000256" key="12">
    <source>
        <dbReference type="ARBA" id="ARBA00022753"/>
    </source>
</evidence>
<dbReference type="GO" id="GO:0005794">
    <property type="term" value="C:Golgi apparatus"/>
    <property type="evidence" value="ECO:0007669"/>
    <property type="project" value="UniProtKB-SubCell"/>
</dbReference>
<keyword evidence="9" id="KW-0479">Metal-binding</keyword>
<dbReference type="GeneTree" id="ENSGT00940000154848"/>
<dbReference type="FunFam" id="2.60.40.60:FF:000095">
    <property type="entry name" value="Cadherin 13"/>
    <property type="match status" value="1"/>
</dbReference>
<feature type="domain" description="Cadherin" evidence="26">
    <location>
        <begin position="102"/>
        <end position="175"/>
    </location>
</feature>
<dbReference type="PROSITE" id="PS00232">
    <property type="entry name" value="CADHERIN_1"/>
    <property type="match status" value="2"/>
</dbReference>
<dbReference type="GO" id="GO:0007498">
    <property type="term" value="P:mesoderm development"/>
    <property type="evidence" value="ECO:0007669"/>
    <property type="project" value="UniProtKB-ARBA"/>
</dbReference>
<dbReference type="FunFam" id="2.60.40.60:FF:000019">
    <property type="entry name" value="Cadherin 2"/>
    <property type="match status" value="1"/>
</dbReference>
<accession>A0A3Q1GS07</accession>
<protein>
    <recommendedName>
        <fullName evidence="20">Cadherin-1</fullName>
    </recommendedName>
</protein>
<dbReference type="GO" id="GO:0044331">
    <property type="term" value="P:cell-cell adhesion mediated by cadherin"/>
    <property type="evidence" value="ECO:0007669"/>
    <property type="project" value="TreeGrafter"/>
</dbReference>
<dbReference type="GO" id="GO:0007398">
    <property type="term" value="P:ectoderm development"/>
    <property type="evidence" value="ECO:0007669"/>
    <property type="project" value="UniProtKB-ARBA"/>
</dbReference>
<dbReference type="GO" id="GO:0001841">
    <property type="term" value="P:neural tube formation"/>
    <property type="evidence" value="ECO:0007669"/>
    <property type="project" value="UniProtKB-ARBA"/>
</dbReference>
<keyword evidence="17" id="KW-0333">Golgi apparatus</keyword>
<keyword evidence="19" id="KW-0325">Glycoprotein</keyword>
<dbReference type="InterPro" id="IPR020894">
    <property type="entry name" value="Cadherin_CS"/>
</dbReference>
<feature type="transmembrane region" description="Helical" evidence="25">
    <location>
        <begin position="621"/>
        <end position="643"/>
    </location>
</feature>
<evidence type="ECO:0000256" key="13">
    <source>
        <dbReference type="ARBA" id="ARBA00022837"/>
    </source>
</evidence>
<dbReference type="SMART" id="SM00112">
    <property type="entry name" value="CA"/>
    <property type="match status" value="4"/>
</dbReference>
<dbReference type="Gene3D" id="2.60.40.60">
    <property type="entry name" value="Cadherins"/>
    <property type="match status" value="5"/>
</dbReference>
<evidence type="ECO:0000256" key="4">
    <source>
        <dbReference type="ARBA" id="ARBA00004536"/>
    </source>
</evidence>
<feature type="domain" description="Cadherin" evidence="26">
    <location>
        <begin position="397"/>
        <end position="504"/>
    </location>
</feature>
<keyword evidence="28" id="KW-1185">Reference proteome</keyword>
<evidence type="ECO:0000256" key="16">
    <source>
        <dbReference type="ARBA" id="ARBA00022989"/>
    </source>
</evidence>
<dbReference type="AlphaFoldDB" id="A0A3Q1GS07"/>
<comment type="function">
    <text evidence="23">Cadherins are calcium-dependent cell adhesion proteins.</text>
</comment>
<proteinExistence type="predicted"/>
<dbReference type="GO" id="GO:0034332">
    <property type="term" value="P:adherens junction organization"/>
    <property type="evidence" value="ECO:0007669"/>
    <property type="project" value="UniProtKB-ARBA"/>
</dbReference>
<feature type="region of interest" description="Disordered" evidence="24">
    <location>
        <begin position="789"/>
        <end position="808"/>
    </location>
</feature>
<dbReference type="SUPFAM" id="SSF49313">
    <property type="entry name" value="Cadherin-like"/>
    <property type="match status" value="5"/>
</dbReference>
<dbReference type="FunFam" id="2.60.40.60:FF:000011">
    <property type="entry name" value="Cadherin 1"/>
    <property type="match status" value="1"/>
</dbReference>
<evidence type="ECO:0000313" key="27">
    <source>
        <dbReference type="Ensembl" id="ENSAPOP00000033551.1"/>
    </source>
</evidence>
<dbReference type="Gene3D" id="4.10.900.10">
    <property type="entry name" value="TCF3-CBD (Catenin binding domain)"/>
    <property type="match status" value="1"/>
</dbReference>
<feature type="domain" description="Cadherin" evidence="26">
    <location>
        <begin position="176"/>
        <end position="287"/>
    </location>
</feature>
<evidence type="ECO:0000256" key="2">
    <source>
        <dbReference type="ARBA" id="ARBA00004251"/>
    </source>
</evidence>
<comment type="subcellular location">
    <subcellularLocation>
        <location evidence="4">Cell junction</location>
        <location evidence="4">Adherens junction</location>
    </subcellularLocation>
    <subcellularLocation>
        <location evidence="2 22">Cell membrane</location>
        <topology evidence="2 22">Single-pass type I membrane protein</topology>
    </subcellularLocation>
    <subcellularLocation>
        <location evidence="3">Cytoplasm</location>
    </subcellularLocation>
    <subcellularLocation>
        <location evidence="1">Endosome</location>
    </subcellularLocation>
    <subcellularLocation>
        <location evidence="5">Golgi apparatus</location>
        <location evidence="5">trans-Golgi network</location>
    </subcellularLocation>
</comment>
<evidence type="ECO:0000259" key="26">
    <source>
        <dbReference type="PROSITE" id="PS50268"/>
    </source>
</evidence>
<keyword evidence="13 21" id="KW-0106">Calcium</keyword>
<evidence type="ECO:0000256" key="25">
    <source>
        <dbReference type="SAM" id="Phobius"/>
    </source>
</evidence>
<dbReference type="GO" id="GO:0030010">
    <property type="term" value="P:establishment of cell polarity"/>
    <property type="evidence" value="ECO:0007669"/>
    <property type="project" value="UniProtKB-ARBA"/>
</dbReference>
<dbReference type="InterPro" id="IPR015919">
    <property type="entry name" value="Cadherin-like_sf"/>
</dbReference>
<evidence type="ECO:0000256" key="5">
    <source>
        <dbReference type="ARBA" id="ARBA00004601"/>
    </source>
</evidence>
<organism evidence="27 28">
    <name type="scientific">Acanthochromis polyacanthus</name>
    <name type="common">spiny chromis</name>
    <dbReference type="NCBI Taxonomy" id="80966"/>
    <lineage>
        <taxon>Eukaryota</taxon>
        <taxon>Metazoa</taxon>
        <taxon>Chordata</taxon>
        <taxon>Craniata</taxon>
        <taxon>Vertebrata</taxon>
        <taxon>Euteleostomi</taxon>
        <taxon>Actinopterygii</taxon>
        <taxon>Neopterygii</taxon>
        <taxon>Teleostei</taxon>
        <taxon>Neoteleostei</taxon>
        <taxon>Acanthomorphata</taxon>
        <taxon>Ovalentaria</taxon>
        <taxon>Pomacentridae</taxon>
        <taxon>Acanthochromis</taxon>
    </lineage>
</organism>
<dbReference type="PROSITE" id="PS50268">
    <property type="entry name" value="CADHERIN_2"/>
    <property type="match status" value="4"/>
</dbReference>